<gene>
    <name evidence="1" type="ORF">Dsin_021822</name>
</gene>
<evidence type="ECO:0000313" key="2">
    <source>
        <dbReference type="Proteomes" id="UP001281410"/>
    </source>
</evidence>
<sequence length="271" mass="31504">MEGVGSSSKYGLHWSSLPSRFPLRSLHGTFMEASTLSSRNRYTSKPHEYQNYGGEQSKEKAIPQTNGGIYWEKWGQSFATVVKDKLKVDDSEITKIYPSEEVMNLEGKHSDNKWLEFSAVGVLKVFRDVSSMVIGMLNRGIKFNFYFLGDKNVLRLFQSKKDKEDFIRNKVLWSEFFSSVREWSPAITPQSRMTWVEFRGIPLDCWCEDFFRRLGWAVGEPLRIDEATVKRNNIVVGRVLVLIPYNHPCPKVVNVSTGRRFFQYKFQKTLR</sequence>
<accession>A0AAE0A193</accession>
<dbReference type="PANTHER" id="PTHR31286:SF180">
    <property type="entry name" value="OS10G0362600 PROTEIN"/>
    <property type="match status" value="1"/>
</dbReference>
<evidence type="ECO:0000313" key="1">
    <source>
        <dbReference type="EMBL" id="KAK3198407.1"/>
    </source>
</evidence>
<name>A0AAE0A193_9ROSI</name>
<comment type="caution">
    <text evidence="1">The sequence shown here is derived from an EMBL/GenBank/DDBJ whole genome shotgun (WGS) entry which is preliminary data.</text>
</comment>
<proteinExistence type="predicted"/>
<dbReference type="PANTHER" id="PTHR31286">
    <property type="entry name" value="GLYCINE-RICH CELL WALL STRUCTURAL PROTEIN 1.8-LIKE"/>
    <property type="match status" value="1"/>
</dbReference>
<reference evidence="1" key="1">
    <citation type="journal article" date="2023" name="Plant J.">
        <title>Genome sequences and population genomics provide insights into the demographic history, inbreeding, and mutation load of two 'living fossil' tree species of Dipteronia.</title>
        <authorList>
            <person name="Feng Y."/>
            <person name="Comes H.P."/>
            <person name="Chen J."/>
            <person name="Zhu S."/>
            <person name="Lu R."/>
            <person name="Zhang X."/>
            <person name="Li P."/>
            <person name="Qiu J."/>
            <person name="Olsen K.M."/>
            <person name="Qiu Y."/>
        </authorList>
    </citation>
    <scope>NUCLEOTIDE SEQUENCE</scope>
    <source>
        <strain evidence="1">NBL</strain>
    </source>
</reference>
<dbReference type="EMBL" id="JANJYJ010000007">
    <property type="protein sequence ID" value="KAK3198407.1"/>
    <property type="molecule type" value="Genomic_DNA"/>
</dbReference>
<dbReference type="AlphaFoldDB" id="A0AAE0A193"/>
<organism evidence="1 2">
    <name type="scientific">Dipteronia sinensis</name>
    <dbReference type="NCBI Taxonomy" id="43782"/>
    <lineage>
        <taxon>Eukaryota</taxon>
        <taxon>Viridiplantae</taxon>
        <taxon>Streptophyta</taxon>
        <taxon>Embryophyta</taxon>
        <taxon>Tracheophyta</taxon>
        <taxon>Spermatophyta</taxon>
        <taxon>Magnoliopsida</taxon>
        <taxon>eudicotyledons</taxon>
        <taxon>Gunneridae</taxon>
        <taxon>Pentapetalae</taxon>
        <taxon>rosids</taxon>
        <taxon>malvids</taxon>
        <taxon>Sapindales</taxon>
        <taxon>Sapindaceae</taxon>
        <taxon>Hippocastanoideae</taxon>
        <taxon>Acereae</taxon>
        <taxon>Dipteronia</taxon>
    </lineage>
</organism>
<dbReference type="InterPro" id="IPR040256">
    <property type="entry name" value="At4g02000-like"/>
</dbReference>
<evidence type="ECO:0008006" key="3">
    <source>
        <dbReference type="Google" id="ProtNLM"/>
    </source>
</evidence>
<keyword evidence="2" id="KW-1185">Reference proteome</keyword>
<protein>
    <recommendedName>
        <fullName evidence="3">DUF4283 domain-containing protein</fullName>
    </recommendedName>
</protein>
<dbReference type="Proteomes" id="UP001281410">
    <property type="component" value="Unassembled WGS sequence"/>
</dbReference>